<dbReference type="Gramene" id="Kaladp0098s0125.1.v1.1">
    <property type="protein sequence ID" value="Kaladp0098s0125.1.v1.1.CDS.1"/>
    <property type="gene ID" value="Kaladp0098s0125.v1.1"/>
</dbReference>
<dbReference type="EnsemblPlants" id="Kaladp0098s0125.1.v1.1">
    <property type="protein sequence ID" value="Kaladp0098s0125.1.v1.1.CDS.1"/>
    <property type="gene ID" value="Kaladp0098s0125.v1.1"/>
</dbReference>
<protein>
    <submittedName>
        <fullName evidence="2">Uncharacterized protein</fullName>
    </submittedName>
</protein>
<organism evidence="2 3">
    <name type="scientific">Kalanchoe fedtschenkoi</name>
    <name type="common">Lavender scallops</name>
    <name type="synonym">South American air plant</name>
    <dbReference type="NCBI Taxonomy" id="63787"/>
    <lineage>
        <taxon>Eukaryota</taxon>
        <taxon>Viridiplantae</taxon>
        <taxon>Streptophyta</taxon>
        <taxon>Embryophyta</taxon>
        <taxon>Tracheophyta</taxon>
        <taxon>Spermatophyta</taxon>
        <taxon>Magnoliopsida</taxon>
        <taxon>eudicotyledons</taxon>
        <taxon>Gunneridae</taxon>
        <taxon>Pentapetalae</taxon>
        <taxon>Saxifragales</taxon>
        <taxon>Crassulaceae</taxon>
        <taxon>Kalanchoe</taxon>
    </lineage>
</organism>
<feature type="compositionally biased region" description="Polar residues" evidence="1">
    <location>
        <begin position="40"/>
        <end position="52"/>
    </location>
</feature>
<name>A0A7N0V567_KALFE</name>
<evidence type="ECO:0000256" key="1">
    <source>
        <dbReference type="SAM" id="MobiDB-lite"/>
    </source>
</evidence>
<feature type="region of interest" description="Disordered" evidence="1">
    <location>
        <begin position="1"/>
        <end position="52"/>
    </location>
</feature>
<dbReference type="Proteomes" id="UP000594263">
    <property type="component" value="Unplaced"/>
</dbReference>
<proteinExistence type="predicted"/>
<evidence type="ECO:0000313" key="3">
    <source>
        <dbReference type="Proteomes" id="UP000594263"/>
    </source>
</evidence>
<reference evidence="2" key="1">
    <citation type="submission" date="2021-01" db="UniProtKB">
        <authorList>
            <consortium name="EnsemblPlants"/>
        </authorList>
    </citation>
    <scope>IDENTIFICATION</scope>
</reference>
<evidence type="ECO:0000313" key="2">
    <source>
        <dbReference type="EnsemblPlants" id="Kaladp0098s0125.1.v1.1.CDS.1"/>
    </source>
</evidence>
<keyword evidence="3" id="KW-1185">Reference proteome</keyword>
<dbReference type="AlphaFoldDB" id="A0A7N0V567"/>
<feature type="compositionally biased region" description="Polar residues" evidence="1">
    <location>
        <begin position="7"/>
        <end position="18"/>
    </location>
</feature>
<accession>A0A7N0V567</accession>
<sequence length="52" mass="5977">MCHHIVTISNPKSNSCLQPTDRAAPFSNRSHQSRQRHHFQTTNCSQIFSQNP</sequence>